<dbReference type="STRING" id="665467.SAMN02982931_00655"/>
<organism evidence="2 3">
    <name type="scientific">Bauldia litoralis</name>
    <dbReference type="NCBI Taxonomy" id="665467"/>
    <lineage>
        <taxon>Bacteria</taxon>
        <taxon>Pseudomonadati</taxon>
        <taxon>Pseudomonadota</taxon>
        <taxon>Alphaproteobacteria</taxon>
        <taxon>Hyphomicrobiales</taxon>
        <taxon>Kaistiaceae</taxon>
        <taxon>Bauldia</taxon>
    </lineage>
</organism>
<evidence type="ECO:0000313" key="2">
    <source>
        <dbReference type="EMBL" id="SDB08022.1"/>
    </source>
</evidence>
<keyword evidence="2" id="KW-0808">Transferase</keyword>
<dbReference type="Gene3D" id="3.40.630.30">
    <property type="match status" value="1"/>
</dbReference>
<name>A0A1G6AHZ1_9HYPH</name>
<keyword evidence="3" id="KW-1185">Reference proteome</keyword>
<accession>A0A1G6AHZ1</accession>
<sequence length="171" mass="18032">MIHIDEEAPADVGAREVLLDRVMPDRAGKPSERLREGRLPAAGLALVARDGGTVVGSVRLWHVTAADRPALLLGPLAVEQHLRGKGVGAGLMQVALNRAELAGHKAVILVGDPEYYARFGFVAGPVDGLHMPGPVERRRFLAYEFVDGSLAGVEGRVMAAGAMVTGLREAA</sequence>
<dbReference type="PROSITE" id="PS51186">
    <property type="entry name" value="GNAT"/>
    <property type="match status" value="1"/>
</dbReference>
<dbReference type="AlphaFoldDB" id="A0A1G6AHZ1"/>
<dbReference type="CDD" id="cd04301">
    <property type="entry name" value="NAT_SF"/>
    <property type="match status" value="1"/>
</dbReference>
<feature type="domain" description="N-acetyltransferase" evidence="1">
    <location>
        <begin position="2"/>
        <end position="142"/>
    </location>
</feature>
<evidence type="ECO:0000259" key="1">
    <source>
        <dbReference type="PROSITE" id="PS51186"/>
    </source>
</evidence>
<dbReference type="Pfam" id="PF13508">
    <property type="entry name" value="Acetyltransf_7"/>
    <property type="match status" value="1"/>
</dbReference>
<dbReference type="Proteomes" id="UP000199071">
    <property type="component" value="Unassembled WGS sequence"/>
</dbReference>
<reference evidence="2 3" key="1">
    <citation type="submission" date="2016-10" db="EMBL/GenBank/DDBJ databases">
        <authorList>
            <person name="de Groot N.N."/>
        </authorList>
    </citation>
    <scope>NUCLEOTIDE SEQUENCE [LARGE SCALE GENOMIC DNA]</scope>
    <source>
        <strain evidence="2 3">ATCC 35022</strain>
    </source>
</reference>
<proteinExistence type="predicted"/>
<dbReference type="InterPro" id="IPR016181">
    <property type="entry name" value="Acyl_CoA_acyltransferase"/>
</dbReference>
<dbReference type="RefSeq" id="WP_090874743.1">
    <property type="nucleotide sequence ID" value="NZ_FMXQ01000001.1"/>
</dbReference>
<dbReference type="OrthoDB" id="9815099at2"/>
<dbReference type="InterPro" id="IPR000182">
    <property type="entry name" value="GNAT_dom"/>
</dbReference>
<gene>
    <name evidence="2" type="ORF">SAMN02982931_00655</name>
</gene>
<dbReference type="EMBL" id="FMXQ01000001">
    <property type="protein sequence ID" value="SDB08022.1"/>
    <property type="molecule type" value="Genomic_DNA"/>
</dbReference>
<dbReference type="SUPFAM" id="SSF55729">
    <property type="entry name" value="Acyl-CoA N-acyltransferases (Nat)"/>
    <property type="match status" value="1"/>
</dbReference>
<dbReference type="GO" id="GO:0016747">
    <property type="term" value="F:acyltransferase activity, transferring groups other than amino-acyl groups"/>
    <property type="evidence" value="ECO:0007669"/>
    <property type="project" value="InterPro"/>
</dbReference>
<evidence type="ECO:0000313" key="3">
    <source>
        <dbReference type="Proteomes" id="UP000199071"/>
    </source>
</evidence>
<protein>
    <submittedName>
        <fullName evidence="2">Predicted N-acetyltransferase YhbS</fullName>
    </submittedName>
</protein>